<dbReference type="Proteomes" id="UP001472677">
    <property type="component" value="Unassembled WGS sequence"/>
</dbReference>
<accession>A0ABR2DCU1</accession>
<evidence type="ECO:0000313" key="3">
    <source>
        <dbReference type="Proteomes" id="UP001472677"/>
    </source>
</evidence>
<protein>
    <submittedName>
        <fullName evidence="2">Uncharacterized protein</fullName>
    </submittedName>
</protein>
<evidence type="ECO:0000313" key="2">
    <source>
        <dbReference type="EMBL" id="KAK8535519.1"/>
    </source>
</evidence>
<proteinExistence type="predicted"/>
<sequence>MLTSAVNRVDSDRGVRPRSGFLGLQTWARGSRAHSLTGLGHNSSGLVCDDWLKTGLGPRLGLVQRATRPVQGRWRHGGRKSPMTAHEPHARLEMIGYHTGKDRK</sequence>
<feature type="region of interest" description="Disordered" evidence="1">
    <location>
        <begin position="68"/>
        <end position="89"/>
    </location>
</feature>
<organism evidence="2 3">
    <name type="scientific">Hibiscus sabdariffa</name>
    <name type="common">roselle</name>
    <dbReference type="NCBI Taxonomy" id="183260"/>
    <lineage>
        <taxon>Eukaryota</taxon>
        <taxon>Viridiplantae</taxon>
        <taxon>Streptophyta</taxon>
        <taxon>Embryophyta</taxon>
        <taxon>Tracheophyta</taxon>
        <taxon>Spermatophyta</taxon>
        <taxon>Magnoliopsida</taxon>
        <taxon>eudicotyledons</taxon>
        <taxon>Gunneridae</taxon>
        <taxon>Pentapetalae</taxon>
        <taxon>rosids</taxon>
        <taxon>malvids</taxon>
        <taxon>Malvales</taxon>
        <taxon>Malvaceae</taxon>
        <taxon>Malvoideae</taxon>
        <taxon>Hibiscus</taxon>
    </lineage>
</organism>
<dbReference type="EMBL" id="JBBPBM010000030">
    <property type="protein sequence ID" value="KAK8535519.1"/>
    <property type="molecule type" value="Genomic_DNA"/>
</dbReference>
<name>A0ABR2DCU1_9ROSI</name>
<reference evidence="2 3" key="1">
    <citation type="journal article" date="2024" name="G3 (Bethesda)">
        <title>Genome assembly of Hibiscus sabdariffa L. provides insights into metabolisms of medicinal natural products.</title>
        <authorList>
            <person name="Kim T."/>
        </authorList>
    </citation>
    <scope>NUCLEOTIDE SEQUENCE [LARGE SCALE GENOMIC DNA]</scope>
    <source>
        <strain evidence="2">TK-2024</strain>
        <tissue evidence="2">Old leaves</tissue>
    </source>
</reference>
<keyword evidence="3" id="KW-1185">Reference proteome</keyword>
<comment type="caution">
    <text evidence="2">The sequence shown here is derived from an EMBL/GenBank/DDBJ whole genome shotgun (WGS) entry which is preliminary data.</text>
</comment>
<evidence type="ECO:0000256" key="1">
    <source>
        <dbReference type="SAM" id="MobiDB-lite"/>
    </source>
</evidence>
<gene>
    <name evidence="2" type="ORF">V6N12_057035</name>
</gene>